<proteinExistence type="predicted"/>
<gene>
    <name evidence="1" type="ORF">L9Z73_18325</name>
</gene>
<evidence type="ECO:0000313" key="2">
    <source>
        <dbReference type="Proteomes" id="UP001317085"/>
    </source>
</evidence>
<reference evidence="1 2" key="1">
    <citation type="submission" date="2022-02" db="EMBL/GenBank/DDBJ databases">
        <title>Comparative genomics of the first Antarctic Pseudomonas spp. capable of biotransforming 2,4,6-Trinitrotoluene.</title>
        <authorList>
            <person name="Cabrera M.A."/>
            <person name="Marquez S.L."/>
            <person name="Perez-Donoso J.M."/>
        </authorList>
    </citation>
    <scope>NUCLEOTIDE SEQUENCE [LARGE SCALE GENOMIC DNA]</scope>
    <source>
        <strain evidence="1 2">TNT11</strain>
    </source>
</reference>
<keyword evidence="2" id="KW-1185">Reference proteome</keyword>
<name>A0ABT0EKH8_9PSED</name>
<organism evidence="1 2">
    <name type="scientific">Pseudomonas emilianonis</name>
    <dbReference type="NCBI Taxonomy" id="2915812"/>
    <lineage>
        <taxon>Bacteria</taxon>
        <taxon>Pseudomonadati</taxon>
        <taxon>Pseudomonadota</taxon>
        <taxon>Gammaproteobacteria</taxon>
        <taxon>Pseudomonadales</taxon>
        <taxon>Pseudomonadaceae</taxon>
        <taxon>Pseudomonas</taxon>
    </lineage>
</organism>
<dbReference type="RefSeq" id="WP_247403704.1">
    <property type="nucleotide sequence ID" value="NZ_JAKNRV010000188.1"/>
</dbReference>
<dbReference type="Pfam" id="PF05488">
    <property type="entry name" value="PAAR_motif"/>
    <property type="match status" value="1"/>
</dbReference>
<dbReference type="Proteomes" id="UP001317085">
    <property type="component" value="Unassembled WGS sequence"/>
</dbReference>
<evidence type="ECO:0000313" key="1">
    <source>
        <dbReference type="EMBL" id="MCK1786233.1"/>
    </source>
</evidence>
<dbReference type="Gene3D" id="2.60.200.60">
    <property type="match status" value="1"/>
</dbReference>
<accession>A0ABT0EKH8</accession>
<dbReference type="CDD" id="cd14744">
    <property type="entry name" value="PAAR_CT_2"/>
    <property type="match status" value="1"/>
</dbReference>
<comment type="caution">
    <text evidence="1">The sequence shown here is derived from an EMBL/GenBank/DDBJ whole genome shotgun (WGS) entry which is preliminary data.</text>
</comment>
<sequence length="117" mass="12457">MVEINPLTNILIIFMEACFSMGEFWKILYMSQGFVLLGDKTTHGGEVISASSTMIVNGKRVALVGDEVSCPLPGHGVNKIVDGCPDWSEGDRAMVVNGCRSECDCQVISSAPDCGVG</sequence>
<dbReference type="InterPro" id="IPR008727">
    <property type="entry name" value="PAAR_motif"/>
</dbReference>
<protein>
    <submittedName>
        <fullName evidence="1">PAAR domain-containing protein</fullName>
    </submittedName>
</protein>
<dbReference type="EMBL" id="JAKNRV010000188">
    <property type="protein sequence ID" value="MCK1786233.1"/>
    <property type="molecule type" value="Genomic_DNA"/>
</dbReference>